<evidence type="ECO:0000313" key="2">
    <source>
        <dbReference type="EMBL" id="TCS86291.1"/>
    </source>
</evidence>
<accession>A0A4R3KQL3</accession>
<dbReference type="CDD" id="cd16027">
    <property type="entry name" value="SGSH"/>
    <property type="match status" value="1"/>
</dbReference>
<keyword evidence="3" id="KW-1185">Reference proteome</keyword>
<dbReference type="Proteomes" id="UP000295807">
    <property type="component" value="Unassembled WGS sequence"/>
</dbReference>
<name>A0A4R3KQL3_9SPHI</name>
<evidence type="ECO:0000313" key="3">
    <source>
        <dbReference type="Proteomes" id="UP000295807"/>
    </source>
</evidence>
<dbReference type="PANTHER" id="PTHR43751">
    <property type="entry name" value="SULFATASE"/>
    <property type="match status" value="1"/>
</dbReference>
<organism evidence="2 3">
    <name type="scientific">Anseongella ginsenosidimutans</name>
    <dbReference type="NCBI Taxonomy" id="496056"/>
    <lineage>
        <taxon>Bacteria</taxon>
        <taxon>Pseudomonadati</taxon>
        <taxon>Bacteroidota</taxon>
        <taxon>Sphingobacteriia</taxon>
        <taxon>Sphingobacteriales</taxon>
        <taxon>Sphingobacteriaceae</taxon>
        <taxon>Anseongella</taxon>
    </lineage>
</organism>
<sequence length="479" mass="54358">MQRSFLFFMLIGLSAQPAAGQALKRPHIIFIIADDVSWNDIGCYGNPFVRTPHIDKIAKEGIRFENAFLTISSCSPSRNSILSGRYPHNTGAAELHTPLPEDQVPFPLLLKESGYYTVQAGKSHFGAPALRAFDKAYELKEAGTGGEERWVRCLRERPRDKPVFAWFASTDAHRKWQADDFDTPHDPDKVIVPPYLADTRSTREDIASYYNEISRLDHYVGEVVKELRAQGIEKNTLILIMADNGRPFPRDKTRLYDSGIKTPFIIKWTEGINNPGSVSESMISAVDIAPTLLEIASVESIRAIQGKSFRKLLSNPSLPFREHVFAEHNWHDYEAYERMVRTREFLYIFNARPSLSNQGPADSNTSPSFDDLKKLRDEGRLTAAQNDIFMAPRPYEELYDNAKDPMQLVNLASVPEYREALEQLRAVLHQWQKETKDNIPANLTTDWFDRETGERLRGEKVRGEMPGSATGATEVILKP</sequence>
<dbReference type="EMBL" id="SMAD01000008">
    <property type="protein sequence ID" value="TCS86291.1"/>
    <property type="molecule type" value="Genomic_DNA"/>
</dbReference>
<feature type="domain" description="Sulfatase N-terminal" evidence="1">
    <location>
        <begin position="151"/>
        <end position="296"/>
    </location>
</feature>
<proteinExistence type="predicted"/>
<dbReference type="PANTHER" id="PTHR43751:SF1">
    <property type="entry name" value="SULFATASE ATSG-RELATED"/>
    <property type="match status" value="1"/>
</dbReference>
<protein>
    <submittedName>
        <fullName evidence="2">Arylsulfatase A-like enzyme</fullName>
    </submittedName>
</protein>
<dbReference type="Pfam" id="PF00884">
    <property type="entry name" value="Sulfatase"/>
    <property type="match status" value="2"/>
</dbReference>
<dbReference type="OrthoDB" id="975025at2"/>
<reference evidence="2 3" key="1">
    <citation type="submission" date="2019-03" db="EMBL/GenBank/DDBJ databases">
        <title>Genomic Encyclopedia of Type Strains, Phase IV (KMG-IV): sequencing the most valuable type-strain genomes for metagenomic binning, comparative biology and taxonomic classification.</title>
        <authorList>
            <person name="Goeker M."/>
        </authorList>
    </citation>
    <scope>NUCLEOTIDE SEQUENCE [LARGE SCALE GENOMIC DNA]</scope>
    <source>
        <strain evidence="2 3">DSM 21100</strain>
    </source>
</reference>
<comment type="caution">
    <text evidence="2">The sequence shown here is derived from an EMBL/GenBank/DDBJ whole genome shotgun (WGS) entry which is preliminary data.</text>
</comment>
<evidence type="ECO:0000259" key="1">
    <source>
        <dbReference type="Pfam" id="PF00884"/>
    </source>
</evidence>
<dbReference type="SUPFAM" id="SSF53649">
    <property type="entry name" value="Alkaline phosphatase-like"/>
    <property type="match status" value="1"/>
</dbReference>
<dbReference type="AlphaFoldDB" id="A0A4R3KQL3"/>
<dbReference type="RefSeq" id="WP_132129694.1">
    <property type="nucleotide sequence ID" value="NZ_CP042432.1"/>
</dbReference>
<feature type="domain" description="Sulfatase N-terminal" evidence="1">
    <location>
        <begin position="26"/>
        <end position="126"/>
    </location>
</feature>
<dbReference type="InterPro" id="IPR000917">
    <property type="entry name" value="Sulfatase_N"/>
</dbReference>
<dbReference type="InterPro" id="IPR017850">
    <property type="entry name" value="Alkaline_phosphatase_core_sf"/>
</dbReference>
<dbReference type="InterPro" id="IPR052701">
    <property type="entry name" value="GAG_Ulvan_Degrading_Sulfatases"/>
</dbReference>
<dbReference type="Gene3D" id="3.40.720.10">
    <property type="entry name" value="Alkaline Phosphatase, subunit A"/>
    <property type="match status" value="1"/>
</dbReference>
<gene>
    <name evidence="2" type="ORF">EDD80_10883</name>
</gene>